<accession>A0A1Y3PNA4</accession>
<dbReference type="InterPro" id="IPR036034">
    <property type="entry name" value="PDZ_sf"/>
</dbReference>
<comment type="caution">
    <text evidence="8">The sequence shown here is derived from an EMBL/GenBank/DDBJ whole genome shotgun (WGS) entry which is preliminary data.</text>
</comment>
<feature type="region of interest" description="Disordered" evidence="5">
    <location>
        <begin position="132"/>
        <end position="156"/>
    </location>
</feature>
<dbReference type="InterPro" id="IPR001940">
    <property type="entry name" value="Peptidase_S1C"/>
</dbReference>
<dbReference type="SUPFAM" id="SSF50494">
    <property type="entry name" value="Trypsin-like serine proteases"/>
    <property type="match status" value="1"/>
</dbReference>
<feature type="transmembrane region" description="Helical" evidence="6">
    <location>
        <begin position="83"/>
        <end position="104"/>
    </location>
</feature>
<organism evidence="8 9">
    <name type="scientific">Bacillus thermozeamaize</name>
    <dbReference type="NCBI Taxonomy" id="230954"/>
    <lineage>
        <taxon>Bacteria</taxon>
        <taxon>Bacillati</taxon>
        <taxon>Bacillota</taxon>
        <taxon>Bacilli</taxon>
        <taxon>Bacillales</taxon>
        <taxon>Bacillaceae</taxon>
        <taxon>Bacillus</taxon>
    </lineage>
</organism>
<dbReference type="AlphaFoldDB" id="A0A1Y3PNA4"/>
<dbReference type="InterPro" id="IPR051201">
    <property type="entry name" value="Chloro_Bact_Ser_Proteases"/>
</dbReference>
<gene>
    <name evidence="8" type="ORF">BAA01_04925</name>
</gene>
<evidence type="ECO:0000256" key="3">
    <source>
        <dbReference type="ARBA" id="ARBA00022801"/>
    </source>
</evidence>
<dbReference type="PANTHER" id="PTHR43343">
    <property type="entry name" value="PEPTIDASE S12"/>
    <property type="match status" value="1"/>
</dbReference>
<reference evidence="9" key="1">
    <citation type="submission" date="2016-06" db="EMBL/GenBank/DDBJ databases">
        <authorList>
            <person name="Nascimento L."/>
            <person name="Pereira R.V."/>
            <person name="Martins L.F."/>
            <person name="Quaggio R.B."/>
            <person name="Silva A.M."/>
            <person name="Setubal J.C."/>
        </authorList>
    </citation>
    <scope>NUCLEOTIDE SEQUENCE [LARGE SCALE GENOMIC DNA]</scope>
</reference>
<dbReference type="InterPro" id="IPR001478">
    <property type="entry name" value="PDZ"/>
</dbReference>
<keyword evidence="6" id="KW-0812">Transmembrane</keyword>
<evidence type="ECO:0000256" key="6">
    <source>
        <dbReference type="SAM" id="Phobius"/>
    </source>
</evidence>
<dbReference type="EMBL" id="LZRT01000072">
    <property type="protein sequence ID" value="OUM87617.1"/>
    <property type="molecule type" value="Genomic_DNA"/>
</dbReference>
<feature type="region of interest" description="Disordered" evidence="5">
    <location>
        <begin position="28"/>
        <end position="73"/>
    </location>
</feature>
<dbReference type="GO" id="GO:0004252">
    <property type="term" value="F:serine-type endopeptidase activity"/>
    <property type="evidence" value="ECO:0007669"/>
    <property type="project" value="InterPro"/>
</dbReference>
<evidence type="ECO:0000256" key="2">
    <source>
        <dbReference type="ARBA" id="ARBA00022670"/>
    </source>
</evidence>
<feature type="domain" description="PDZ" evidence="7">
    <location>
        <begin position="388"/>
        <end position="475"/>
    </location>
</feature>
<evidence type="ECO:0000313" key="8">
    <source>
        <dbReference type="EMBL" id="OUM87617.1"/>
    </source>
</evidence>
<keyword evidence="2" id="KW-0645">Protease</keyword>
<dbReference type="Pfam" id="PF13180">
    <property type="entry name" value="PDZ_2"/>
    <property type="match status" value="1"/>
</dbReference>
<protein>
    <recommendedName>
        <fullName evidence="7">PDZ domain-containing protein</fullName>
    </recommendedName>
</protein>
<feature type="compositionally biased region" description="Basic and acidic residues" evidence="5">
    <location>
        <begin position="30"/>
        <end position="50"/>
    </location>
</feature>
<dbReference type="SUPFAM" id="SSF50156">
    <property type="entry name" value="PDZ domain-like"/>
    <property type="match status" value="1"/>
</dbReference>
<dbReference type="InterPro" id="IPR009003">
    <property type="entry name" value="Peptidase_S1_PA"/>
</dbReference>
<keyword evidence="6" id="KW-0472">Membrane</keyword>
<comment type="similarity">
    <text evidence="1">Belongs to the peptidase S1C family.</text>
</comment>
<dbReference type="PRINTS" id="PR00834">
    <property type="entry name" value="PROTEASES2C"/>
</dbReference>
<dbReference type="Gene3D" id="2.30.42.10">
    <property type="match status" value="1"/>
</dbReference>
<proteinExistence type="inferred from homology"/>
<dbReference type="Proteomes" id="UP000196475">
    <property type="component" value="Unassembled WGS sequence"/>
</dbReference>
<keyword evidence="3" id="KW-0378">Hydrolase</keyword>
<dbReference type="GO" id="GO:0006508">
    <property type="term" value="P:proteolysis"/>
    <property type="evidence" value="ECO:0007669"/>
    <property type="project" value="UniProtKB-KW"/>
</dbReference>
<evidence type="ECO:0000259" key="7">
    <source>
        <dbReference type="SMART" id="SM00228"/>
    </source>
</evidence>
<dbReference type="Pfam" id="PF13365">
    <property type="entry name" value="Trypsin_2"/>
    <property type="match status" value="1"/>
</dbReference>
<keyword evidence="4" id="KW-0720">Serine protease</keyword>
<dbReference type="InterPro" id="IPR043504">
    <property type="entry name" value="Peptidase_S1_PA_chymotrypsin"/>
</dbReference>
<evidence type="ECO:0000256" key="1">
    <source>
        <dbReference type="ARBA" id="ARBA00010541"/>
    </source>
</evidence>
<dbReference type="PANTHER" id="PTHR43343:SF3">
    <property type="entry name" value="PROTEASE DO-LIKE 8, CHLOROPLASTIC"/>
    <property type="match status" value="1"/>
</dbReference>
<dbReference type="Gene3D" id="2.40.10.10">
    <property type="entry name" value="Trypsin-like serine proteases"/>
    <property type="match status" value="2"/>
</dbReference>
<dbReference type="SMART" id="SM00228">
    <property type="entry name" value="PDZ"/>
    <property type="match status" value="1"/>
</dbReference>
<evidence type="ECO:0000256" key="5">
    <source>
        <dbReference type="SAM" id="MobiDB-lite"/>
    </source>
</evidence>
<sequence>MLACHCTKKILIRIPRKRVNYPPGVMVHKCPPDSDTKDNAYDSRAGKDRLVGNSGGDEMSEQNWQGERRPDDDRKPVGGRRYLIFWSGVVIAAMFGLMILPAFLDDGGDGSGASGGPGAGRGWRPVRYEAGTQAGDTTGTAGGYRFGPQGSPTPQVLGRLNRRETDMVRAVEAVRPAVVGVVNLQRAGDGMRRQAEMVEAGTGSGVVYEVKGNVAHVVTNNHVIEGASQVEVVCGIGDRAAAKVLGADSLTDLAVLAVDARFVKGVARFGNSDQLVPGQQAIAIGNPLGLDFSQTVTAGVISATNRAIPLDFDGDGEAEWELETIQTDAAINPGNSGGALVNLRGEVVGINSLKISDAGIEGMGFAIPVNDALPIIRQLAEEGQIQRPYLGITPKSLQAIPNQERVNQLRLPQEVISGVVVLRVDPPARQAGLKPMDVIVQMDDQSIHSAADLRRYLYTRKRPGETVRISYLRGGELRETVIRLTPMAKPG</sequence>
<keyword evidence="6" id="KW-1133">Transmembrane helix</keyword>
<evidence type="ECO:0000313" key="9">
    <source>
        <dbReference type="Proteomes" id="UP000196475"/>
    </source>
</evidence>
<name>A0A1Y3PNA4_9BACI</name>
<evidence type="ECO:0000256" key="4">
    <source>
        <dbReference type="ARBA" id="ARBA00022825"/>
    </source>
</evidence>